<name>A0AAX6EMB7_IRIPA</name>
<evidence type="ECO:0000313" key="1">
    <source>
        <dbReference type="EMBL" id="KAJ6805210.1"/>
    </source>
</evidence>
<dbReference type="EMBL" id="JANAVB010035420">
    <property type="protein sequence ID" value="KAJ6805210.1"/>
    <property type="molecule type" value="Genomic_DNA"/>
</dbReference>
<dbReference type="AlphaFoldDB" id="A0AAX6EMB7"/>
<reference evidence="1" key="2">
    <citation type="submission" date="2023-04" db="EMBL/GenBank/DDBJ databases">
        <authorList>
            <person name="Bruccoleri R.E."/>
            <person name="Oakeley E.J."/>
            <person name="Faust A.-M."/>
            <person name="Dessus-Babus S."/>
            <person name="Altorfer M."/>
            <person name="Burckhardt D."/>
            <person name="Oertli M."/>
            <person name="Naumann U."/>
            <person name="Petersen F."/>
            <person name="Wong J."/>
        </authorList>
    </citation>
    <scope>NUCLEOTIDE SEQUENCE</scope>
    <source>
        <strain evidence="1">GSM-AAB239-AS_SAM_17_03QT</strain>
        <tissue evidence="1">Leaf</tissue>
    </source>
</reference>
<evidence type="ECO:0000313" key="2">
    <source>
        <dbReference type="Proteomes" id="UP001140949"/>
    </source>
</evidence>
<dbReference type="Proteomes" id="UP001140949">
    <property type="component" value="Unassembled WGS sequence"/>
</dbReference>
<keyword evidence="2" id="KW-1185">Reference proteome</keyword>
<reference evidence="1" key="1">
    <citation type="journal article" date="2023" name="GigaByte">
        <title>Genome assembly of the bearded iris, Iris pallida Lam.</title>
        <authorList>
            <person name="Bruccoleri R.E."/>
            <person name="Oakeley E.J."/>
            <person name="Faust A.M.E."/>
            <person name="Altorfer M."/>
            <person name="Dessus-Babus S."/>
            <person name="Burckhardt D."/>
            <person name="Oertli M."/>
            <person name="Naumann U."/>
            <person name="Petersen F."/>
            <person name="Wong J."/>
        </authorList>
    </citation>
    <scope>NUCLEOTIDE SEQUENCE</scope>
    <source>
        <strain evidence="1">GSM-AAB239-AS_SAM_17_03QT</strain>
    </source>
</reference>
<accession>A0AAX6EMB7</accession>
<proteinExistence type="predicted"/>
<protein>
    <submittedName>
        <fullName evidence="1">Chlorophyllide a oxygenase, chloroplastic</fullName>
    </submittedName>
</protein>
<organism evidence="1 2">
    <name type="scientific">Iris pallida</name>
    <name type="common">Sweet iris</name>
    <dbReference type="NCBI Taxonomy" id="29817"/>
    <lineage>
        <taxon>Eukaryota</taxon>
        <taxon>Viridiplantae</taxon>
        <taxon>Streptophyta</taxon>
        <taxon>Embryophyta</taxon>
        <taxon>Tracheophyta</taxon>
        <taxon>Spermatophyta</taxon>
        <taxon>Magnoliopsida</taxon>
        <taxon>Liliopsida</taxon>
        <taxon>Asparagales</taxon>
        <taxon>Iridaceae</taxon>
        <taxon>Iridoideae</taxon>
        <taxon>Irideae</taxon>
        <taxon>Iris</taxon>
    </lineage>
</organism>
<comment type="caution">
    <text evidence="1">The sequence shown here is derived from an EMBL/GenBank/DDBJ whole genome shotgun (WGS) entry which is preliminary data.</text>
</comment>
<sequence>MELPVEHGLLLGNLLDLARAPFTHTSTFTKGWSVPRILGSVPPSTWNFIPLASSCPRSGSQSLGIYSGRIVPGNARLTYTIYMCACPSLEGKQGYCTKCHWILLLCLNMSPSCTSCGNTSWISIIGLE</sequence>
<gene>
    <name evidence="1" type="ORF">M6B38_178740</name>
</gene>